<gene>
    <name evidence="2" type="ORF">BSOLF_2655</name>
</gene>
<dbReference type="Proteomes" id="UP000244338">
    <property type="component" value="Unassembled WGS sequence"/>
</dbReference>
<protein>
    <submittedName>
        <fullName evidence="2">Uncharacterized protein</fullName>
    </submittedName>
</protein>
<evidence type="ECO:0000313" key="3">
    <source>
        <dbReference type="Proteomes" id="UP000244338"/>
    </source>
</evidence>
<name>A0A2R6Y247_9BACL</name>
<reference evidence="3" key="1">
    <citation type="journal article" date="2018" name="Sci. Rep.">
        <title>Lignite coal burning seam in the remote Altai Mountains harbors a hydrogen-driven thermophilic microbial community.</title>
        <authorList>
            <person name="Kadnikov V.V."/>
            <person name="Mardanov A.V."/>
            <person name="Ivasenko D.A."/>
            <person name="Antsiferov D.V."/>
            <person name="Beletsky A.V."/>
            <person name="Karnachuk O.V."/>
            <person name="Ravin N.V."/>
        </authorList>
    </citation>
    <scope>NUCLEOTIDE SEQUENCE [LARGE SCALE GENOMIC DNA]</scope>
</reference>
<dbReference type="AlphaFoldDB" id="A0A2R6Y247"/>
<accession>A0A2R6Y247</accession>
<proteinExistence type="predicted"/>
<comment type="caution">
    <text evidence="2">The sequence shown here is derived from an EMBL/GenBank/DDBJ whole genome shotgun (WGS) entry which is preliminary data.</text>
</comment>
<evidence type="ECO:0000313" key="2">
    <source>
        <dbReference type="EMBL" id="PTQ56767.1"/>
    </source>
</evidence>
<sequence length="41" mass="4720">MQTSPQYWEGRPSREHSGWDARAQDPDFQKEVNAWFGGVPA</sequence>
<feature type="region of interest" description="Disordered" evidence="1">
    <location>
        <begin position="1"/>
        <end position="26"/>
    </location>
</feature>
<evidence type="ECO:0000256" key="1">
    <source>
        <dbReference type="SAM" id="MobiDB-lite"/>
    </source>
</evidence>
<feature type="compositionally biased region" description="Basic and acidic residues" evidence="1">
    <location>
        <begin position="11"/>
        <end position="26"/>
    </location>
</feature>
<organism evidence="2 3">
    <name type="scientific">Candidatus Carbonibacillus altaicus</name>
    <dbReference type="NCBI Taxonomy" id="2163959"/>
    <lineage>
        <taxon>Bacteria</taxon>
        <taxon>Bacillati</taxon>
        <taxon>Bacillota</taxon>
        <taxon>Bacilli</taxon>
        <taxon>Bacillales</taxon>
        <taxon>Candidatus Carbonibacillus</taxon>
    </lineage>
</organism>
<dbReference type="EMBL" id="PEBX01000019">
    <property type="protein sequence ID" value="PTQ56767.1"/>
    <property type="molecule type" value="Genomic_DNA"/>
</dbReference>